<dbReference type="SUPFAM" id="SSF49503">
    <property type="entry name" value="Cupredoxins"/>
    <property type="match status" value="1"/>
</dbReference>
<dbReference type="EMBL" id="MHCX01000037">
    <property type="protein sequence ID" value="OGY28987.1"/>
    <property type="molecule type" value="Genomic_DNA"/>
</dbReference>
<evidence type="ECO:0000256" key="2">
    <source>
        <dbReference type="ARBA" id="ARBA00022448"/>
    </source>
</evidence>
<comment type="cofactor">
    <cofactor evidence="8">
        <name>Cu cation</name>
        <dbReference type="ChEBI" id="CHEBI:23378"/>
    </cofactor>
    <text evidence="8">Binds 1 copper ion per subunit.</text>
</comment>
<keyword evidence="7 8" id="KW-0186">Copper</keyword>
<evidence type="ECO:0000256" key="4">
    <source>
        <dbReference type="ARBA" id="ARBA00022729"/>
    </source>
</evidence>
<comment type="caution">
    <text evidence="11">The sequence shown here is derived from an EMBL/GenBank/DDBJ whole genome shotgun (WGS) entry which is preliminary data.</text>
</comment>
<dbReference type="Gene3D" id="2.60.40.420">
    <property type="entry name" value="Cupredoxins - blue copper proteins"/>
    <property type="match status" value="1"/>
</dbReference>
<feature type="binding site" evidence="8">
    <location>
        <position position="213"/>
    </location>
    <ligand>
        <name>Cu cation</name>
        <dbReference type="ChEBI" id="CHEBI:23378"/>
    </ligand>
</feature>
<evidence type="ECO:0000256" key="7">
    <source>
        <dbReference type="ARBA" id="ARBA00023008"/>
    </source>
</evidence>
<dbReference type="InterPro" id="IPR052721">
    <property type="entry name" value="ET_Amicyanin"/>
</dbReference>
<dbReference type="InterPro" id="IPR014756">
    <property type="entry name" value="Ig_E-set"/>
</dbReference>
<dbReference type="PRINTS" id="PR00155">
    <property type="entry name" value="AMICYANIN"/>
</dbReference>
<feature type="domain" description="Blue (type 1) copper" evidence="9">
    <location>
        <begin position="141"/>
        <end position="219"/>
    </location>
</feature>
<sequence>MLNKAETTVTNMETAVFNNPTKTPHFESSVPEHGSVLAGPVINVVINFNFDLAKNSSISIKRSAQEFGQGELVLDSNKLSMRRAMDSGAPDGTYTVTYQACWPDKSCHQGSFQFAVTRSKQDDFKDQTNRKEITLDLLNSSFEPENIRISKGTKITWVNKDVVEHYINTDPHPGHNYYKDQNSKLLKTNESYSLVFTKSGLYPYHCSAHADYMTGNILVD</sequence>
<feature type="binding site" evidence="8">
    <location>
        <position position="209"/>
    </location>
    <ligand>
        <name>Cu cation</name>
        <dbReference type="ChEBI" id="CHEBI:23378"/>
    </ligand>
</feature>
<keyword evidence="4" id="KW-0732">Signal</keyword>
<evidence type="ECO:0000256" key="6">
    <source>
        <dbReference type="ARBA" id="ARBA00022982"/>
    </source>
</evidence>
<dbReference type="InterPro" id="IPR014755">
    <property type="entry name" value="Cu-Rt/internalin_Ig-like"/>
</dbReference>
<evidence type="ECO:0000256" key="3">
    <source>
        <dbReference type="ARBA" id="ARBA00022723"/>
    </source>
</evidence>
<evidence type="ECO:0008006" key="13">
    <source>
        <dbReference type="Google" id="ProtNLM"/>
    </source>
</evidence>
<gene>
    <name evidence="11" type="ORF">A3J50_03810</name>
</gene>
<feature type="binding site" evidence="8">
    <location>
        <position position="206"/>
    </location>
    <ligand>
        <name>Cu cation</name>
        <dbReference type="ChEBI" id="CHEBI:23378"/>
    </ligand>
</feature>
<evidence type="ECO:0000259" key="9">
    <source>
        <dbReference type="Pfam" id="PF00127"/>
    </source>
</evidence>
<name>A0A1G1WP68_9BACT</name>
<dbReference type="PANTHER" id="PTHR36507">
    <property type="entry name" value="BLL1555 PROTEIN"/>
    <property type="match status" value="1"/>
</dbReference>
<accession>A0A1G1WP68</accession>
<feature type="binding site" evidence="8">
    <location>
        <position position="165"/>
    </location>
    <ligand>
        <name>Cu cation</name>
        <dbReference type="ChEBI" id="CHEBI:23378"/>
    </ligand>
</feature>
<dbReference type="GO" id="GO:0009055">
    <property type="term" value="F:electron transfer activity"/>
    <property type="evidence" value="ECO:0007669"/>
    <property type="project" value="InterPro"/>
</dbReference>
<dbReference type="Gene3D" id="2.60.40.1220">
    <property type="match status" value="1"/>
</dbReference>
<evidence type="ECO:0000313" key="11">
    <source>
        <dbReference type="EMBL" id="OGY28987.1"/>
    </source>
</evidence>
<dbReference type="GO" id="GO:0005507">
    <property type="term" value="F:copper ion binding"/>
    <property type="evidence" value="ECO:0007669"/>
    <property type="project" value="InterPro"/>
</dbReference>
<keyword evidence="2" id="KW-0813">Transport</keyword>
<dbReference type="Pfam" id="PF00127">
    <property type="entry name" value="Copper-bind"/>
    <property type="match status" value="1"/>
</dbReference>
<proteinExistence type="predicted"/>
<dbReference type="InterPro" id="IPR002386">
    <property type="entry name" value="Amicyanin/Pseudoazurin"/>
</dbReference>
<dbReference type="PANTHER" id="PTHR36507:SF1">
    <property type="entry name" value="BLL1555 PROTEIN"/>
    <property type="match status" value="1"/>
</dbReference>
<reference evidence="11 12" key="1">
    <citation type="journal article" date="2016" name="Nat. Commun.">
        <title>Thousands of microbial genomes shed light on interconnected biogeochemical processes in an aquifer system.</title>
        <authorList>
            <person name="Anantharaman K."/>
            <person name="Brown C.T."/>
            <person name="Hug L.A."/>
            <person name="Sharon I."/>
            <person name="Castelle C.J."/>
            <person name="Probst A.J."/>
            <person name="Thomas B.C."/>
            <person name="Singh A."/>
            <person name="Wilkins M.J."/>
            <person name="Karaoz U."/>
            <person name="Brodie E.L."/>
            <person name="Williams K.H."/>
            <person name="Hubbard S.S."/>
            <person name="Banfield J.F."/>
        </authorList>
    </citation>
    <scope>NUCLEOTIDE SEQUENCE [LARGE SCALE GENOMIC DNA]</scope>
</reference>
<evidence type="ECO:0000256" key="1">
    <source>
        <dbReference type="ARBA" id="ARBA00004418"/>
    </source>
</evidence>
<comment type="subcellular location">
    <subcellularLocation>
        <location evidence="1">Periplasm</location>
    </subcellularLocation>
</comment>
<dbReference type="InterPro" id="IPR008972">
    <property type="entry name" value="Cupredoxin"/>
</dbReference>
<dbReference type="Pfam" id="PF04234">
    <property type="entry name" value="CopC"/>
    <property type="match status" value="1"/>
</dbReference>
<dbReference type="SUPFAM" id="SSF81296">
    <property type="entry name" value="E set domains"/>
    <property type="match status" value="1"/>
</dbReference>
<evidence type="ECO:0000259" key="10">
    <source>
        <dbReference type="Pfam" id="PF04234"/>
    </source>
</evidence>
<dbReference type="GO" id="GO:0046688">
    <property type="term" value="P:response to copper ion"/>
    <property type="evidence" value="ECO:0007669"/>
    <property type="project" value="InterPro"/>
</dbReference>
<dbReference type="GO" id="GO:0042597">
    <property type="term" value="C:periplasmic space"/>
    <property type="evidence" value="ECO:0007669"/>
    <property type="project" value="UniProtKB-SubCell"/>
</dbReference>
<evidence type="ECO:0000313" key="12">
    <source>
        <dbReference type="Proteomes" id="UP000177821"/>
    </source>
</evidence>
<dbReference type="AlphaFoldDB" id="A0A1G1WP68"/>
<protein>
    <recommendedName>
        <fullName evidence="13">Blue (type 1) copper domain-containing protein</fullName>
    </recommendedName>
</protein>
<evidence type="ECO:0000256" key="8">
    <source>
        <dbReference type="PIRSR" id="PIRSR602386-1"/>
    </source>
</evidence>
<feature type="domain" description="CopC" evidence="10">
    <location>
        <begin position="25"/>
        <end position="116"/>
    </location>
</feature>
<organism evidence="11 12">
    <name type="scientific">Candidatus Woykebacteria bacterium RIFCSPHIGHO2_02_FULL_43_16b</name>
    <dbReference type="NCBI Taxonomy" id="1802601"/>
    <lineage>
        <taxon>Bacteria</taxon>
        <taxon>Candidatus Woykeibacteriota</taxon>
    </lineage>
</organism>
<dbReference type="InterPro" id="IPR007348">
    <property type="entry name" value="CopC_dom"/>
</dbReference>
<keyword evidence="3 8" id="KW-0479">Metal-binding</keyword>
<evidence type="ECO:0000256" key="5">
    <source>
        <dbReference type="ARBA" id="ARBA00022764"/>
    </source>
</evidence>
<keyword evidence="6" id="KW-0249">Electron transport</keyword>
<dbReference type="InterPro" id="IPR000923">
    <property type="entry name" value="BlueCu_1"/>
</dbReference>
<keyword evidence="5" id="KW-0574">Periplasm</keyword>
<dbReference type="Proteomes" id="UP000177821">
    <property type="component" value="Unassembled WGS sequence"/>
</dbReference>